<keyword evidence="4" id="KW-0496">Mitochondrion</keyword>
<dbReference type="GO" id="GO:0001405">
    <property type="term" value="C:PAM complex, Tim23 associated import motor"/>
    <property type="evidence" value="ECO:0007669"/>
    <property type="project" value="TreeGrafter"/>
</dbReference>
<evidence type="ECO:0000313" key="7">
    <source>
        <dbReference type="EMBL" id="CAB4253500.1"/>
    </source>
</evidence>
<dbReference type="GeneID" id="64856535"/>
<comment type="caution">
    <text evidence="7">The sequence shown here is derived from an EMBL/GenBank/DDBJ whole genome shotgun (WGS) entry which is preliminary data.</text>
</comment>
<accession>A0A8H2VDM0</accession>
<dbReference type="Proteomes" id="UP000644660">
    <property type="component" value="Unassembled WGS sequence"/>
</dbReference>
<dbReference type="FunFam" id="1.10.287.110:FF:000001">
    <property type="entry name" value="Import inner membrane translocase subunit tim14"/>
    <property type="match status" value="1"/>
</dbReference>
<dbReference type="GO" id="GO:0030150">
    <property type="term" value="P:protein import into mitochondrial matrix"/>
    <property type="evidence" value="ECO:0007669"/>
    <property type="project" value="TreeGrafter"/>
</dbReference>
<evidence type="ECO:0000256" key="4">
    <source>
        <dbReference type="ARBA" id="ARBA00023128"/>
    </source>
</evidence>
<evidence type="ECO:0000256" key="6">
    <source>
        <dbReference type="ARBA" id="ARBA00023186"/>
    </source>
</evidence>
<keyword evidence="3" id="KW-0811">Translocation</keyword>
<dbReference type="Gene3D" id="1.10.287.110">
    <property type="entry name" value="DnaJ domain"/>
    <property type="match status" value="1"/>
</dbReference>
<dbReference type="AlphaFoldDB" id="A0A8H2VDM0"/>
<dbReference type="GO" id="GO:0001671">
    <property type="term" value="F:ATPase activator activity"/>
    <property type="evidence" value="ECO:0007669"/>
    <property type="project" value="UniProtKB-ARBA"/>
</dbReference>
<keyword evidence="3" id="KW-0813">Transport</keyword>
<sequence length="150" mass="16934">MVLPLIIGVGVTLLAVSARSGFRAWSVYKTLTPMMIARLNNIRLDDESSYRHKFHNDLRFDSNRLNSKMKSNLEQQIIGGFFSRMTEAEALLILDISANEIKNLNAQLVKSKHRNAILRNHPDKGGSPFITAKINEAREIILKSPLVKGY</sequence>
<name>A0A8H2VDM0_9SACH</name>
<gene>
    <name evidence="7" type="ORF">KABA2_03S00396</name>
</gene>
<evidence type="ECO:0000256" key="2">
    <source>
        <dbReference type="ARBA" id="ARBA00022792"/>
    </source>
</evidence>
<dbReference type="RefSeq" id="XP_041405416.1">
    <property type="nucleotide sequence ID" value="XM_041549482.1"/>
</dbReference>
<evidence type="ECO:0000256" key="3">
    <source>
        <dbReference type="ARBA" id="ARBA00023010"/>
    </source>
</evidence>
<comment type="subcellular location">
    <subcellularLocation>
        <location evidence="1">Mitochondrion inner membrane</location>
    </subcellularLocation>
</comment>
<protein>
    <submittedName>
        <fullName evidence="7">Similar to Saccharomyces cerevisiae YNL328C MDJ2 Constituent of the mitochondrial import motor associated with the presequence translocase</fullName>
    </submittedName>
</protein>
<keyword evidence="8" id="KW-1185">Reference proteome</keyword>
<keyword evidence="3" id="KW-0653">Protein transport</keyword>
<evidence type="ECO:0000313" key="8">
    <source>
        <dbReference type="Proteomes" id="UP000644660"/>
    </source>
</evidence>
<dbReference type="PANTHER" id="PTHR12763:SF29">
    <property type="entry name" value="MITOCHONDRIAL DNAJ HOMOLOG 2"/>
    <property type="match status" value="1"/>
</dbReference>
<keyword evidence="5" id="KW-0472">Membrane</keyword>
<dbReference type="SUPFAM" id="SSF46565">
    <property type="entry name" value="Chaperone J-domain"/>
    <property type="match status" value="1"/>
</dbReference>
<dbReference type="EMBL" id="CAEFZW010000003">
    <property type="protein sequence ID" value="CAB4253500.1"/>
    <property type="molecule type" value="Genomic_DNA"/>
</dbReference>
<evidence type="ECO:0000256" key="5">
    <source>
        <dbReference type="ARBA" id="ARBA00023136"/>
    </source>
</evidence>
<reference evidence="7 8" key="1">
    <citation type="submission" date="2020-05" db="EMBL/GenBank/DDBJ databases">
        <authorList>
            <person name="Casaregola S."/>
            <person name="Devillers H."/>
            <person name="Grondin C."/>
        </authorList>
    </citation>
    <scope>NUCLEOTIDE SEQUENCE [LARGE SCALE GENOMIC DNA]</scope>
    <source>
        <strain evidence="7 8">CLIB 1767</strain>
    </source>
</reference>
<evidence type="ECO:0000256" key="1">
    <source>
        <dbReference type="ARBA" id="ARBA00004273"/>
    </source>
</evidence>
<dbReference type="InterPro" id="IPR036869">
    <property type="entry name" value="J_dom_sf"/>
</dbReference>
<dbReference type="OrthoDB" id="240298at2759"/>
<keyword evidence="2" id="KW-0999">Mitochondrion inner membrane</keyword>
<dbReference type="PANTHER" id="PTHR12763">
    <property type="match status" value="1"/>
</dbReference>
<organism evidence="7 8">
    <name type="scientific">Maudiozyma barnettii</name>
    <dbReference type="NCBI Taxonomy" id="61262"/>
    <lineage>
        <taxon>Eukaryota</taxon>
        <taxon>Fungi</taxon>
        <taxon>Dikarya</taxon>
        <taxon>Ascomycota</taxon>
        <taxon>Saccharomycotina</taxon>
        <taxon>Saccharomycetes</taxon>
        <taxon>Saccharomycetales</taxon>
        <taxon>Saccharomycetaceae</taxon>
        <taxon>Maudiozyma</taxon>
    </lineage>
</organism>
<proteinExistence type="predicted"/>
<keyword evidence="6" id="KW-0143">Chaperone</keyword>